<name>A0ABP1GUZ1_9EUKA</name>
<dbReference type="EMBL" id="CAXDID020000011">
    <property type="protein sequence ID" value="CAL5979613.1"/>
    <property type="molecule type" value="Genomic_DNA"/>
</dbReference>
<organism evidence="1 2">
    <name type="scientific">Hexamita inflata</name>
    <dbReference type="NCBI Taxonomy" id="28002"/>
    <lineage>
        <taxon>Eukaryota</taxon>
        <taxon>Metamonada</taxon>
        <taxon>Diplomonadida</taxon>
        <taxon>Hexamitidae</taxon>
        <taxon>Hexamitinae</taxon>
        <taxon>Hexamita</taxon>
    </lineage>
</organism>
<proteinExistence type="predicted"/>
<reference evidence="1 2" key="1">
    <citation type="submission" date="2024-07" db="EMBL/GenBank/DDBJ databases">
        <authorList>
            <person name="Akdeniz Z."/>
        </authorList>
    </citation>
    <scope>NUCLEOTIDE SEQUENCE [LARGE SCALE GENOMIC DNA]</scope>
</reference>
<accession>A0ABP1GUZ1</accession>
<sequence length="142" mass="17174">MSEQAKTRQLPNQEKVKRYKYAENYEFIAKIWEKVIEDYPEFANLPADDLVNFFTKFQQLEDYKKYYSSSNERKRAEEVKDKMVRKKLLAEVNKMKKEGVEKQKIIQIITEQAKTVLNERQLQRLLKNVEEFSLTDKKQKKE</sequence>
<evidence type="ECO:0000313" key="1">
    <source>
        <dbReference type="EMBL" id="CAL5979613.1"/>
    </source>
</evidence>
<gene>
    <name evidence="1" type="ORF">HINF_LOCUS5760</name>
</gene>
<evidence type="ECO:0000313" key="2">
    <source>
        <dbReference type="Proteomes" id="UP001642409"/>
    </source>
</evidence>
<protein>
    <submittedName>
        <fullName evidence="1">Hypothetical_protein</fullName>
    </submittedName>
</protein>
<dbReference type="Proteomes" id="UP001642409">
    <property type="component" value="Unassembled WGS sequence"/>
</dbReference>
<keyword evidence="2" id="KW-1185">Reference proteome</keyword>
<comment type="caution">
    <text evidence="1">The sequence shown here is derived from an EMBL/GenBank/DDBJ whole genome shotgun (WGS) entry which is preliminary data.</text>
</comment>